<dbReference type="OrthoDB" id="425722at2759"/>
<dbReference type="AlphaFoldDB" id="A0A812QDM5"/>
<name>A0A812QDM5_9DINO</name>
<dbReference type="Proteomes" id="UP000604046">
    <property type="component" value="Unassembled WGS sequence"/>
</dbReference>
<dbReference type="Pfam" id="PF00201">
    <property type="entry name" value="UDPGT"/>
    <property type="match status" value="1"/>
</dbReference>
<dbReference type="SUPFAM" id="SSF53756">
    <property type="entry name" value="UDP-Glycosyltransferase/glycogen phosphorylase"/>
    <property type="match status" value="1"/>
</dbReference>
<dbReference type="InterPro" id="IPR050271">
    <property type="entry name" value="UDP-glycosyltransferase"/>
</dbReference>
<evidence type="ECO:0000313" key="3">
    <source>
        <dbReference type="EMBL" id="CAE7389993.1"/>
    </source>
</evidence>
<evidence type="ECO:0000256" key="2">
    <source>
        <dbReference type="ARBA" id="ARBA00022679"/>
    </source>
</evidence>
<dbReference type="CDD" id="cd03784">
    <property type="entry name" value="GT1_Gtf-like"/>
    <property type="match status" value="1"/>
</dbReference>
<dbReference type="InterPro" id="IPR002213">
    <property type="entry name" value="UDP_glucos_trans"/>
</dbReference>
<sequence>MAPLASFVFPMASGHTNPALPLARRLVNLGWDVRFVSFPAFREAVEDTGALFVDGHAFNDPSTSEFVELHGFDSRLSLVVAMCSAIRLERAAEKLLGYFRETRPELVVYCPHLSAYAHLVARHLGIRSVSLLTLPGPGSMEKIAETCGLSSAEVCSLLAQNPPQLEALACLKTKLELPDLSLNTVPPLHRDHYSQLNLVTTTEVLADDWKEDAALYAAEGKTFAFVGPLIDIPGAKRCAGHSNQKEATEASETLPKRLPKLHRVCSAVDEVFPQEALEEAVAAGRQLVLVSLGTVITGDSGNHGWLARDGSAITGKEMCQSVFRAVFQALGQQTDEGPLLLVAVGPQEDALEGIDVPLNSICRNVLPQVDILRQKPVVFVTHGGQNSFMESMLVGTPLVVCPGFADQPANGAKAQAMQVGLCVDRPDKEEEVASYQTRVAEALQQVLEIPSFRDSAERVAEGLHAAGGVDRAMQLLIGNEQN</sequence>
<reference evidence="3" key="1">
    <citation type="submission" date="2021-02" db="EMBL/GenBank/DDBJ databases">
        <authorList>
            <person name="Dougan E. K."/>
            <person name="Rhodes N."/>
            <person name="Thang M."/>
            <person name="Chan C."/>
        </authorList>
    </citation>
    <scope>NUCLEOTIDE SEQUENCE</scope>
</reference>
<evidence type="ECO:0000256" key="1">
    <source>
        <dbReference type="ARBA" id="ARBA00022676"/>
    </source>
</evidence>
<gene>
    <name evidence="3" type="primary">yojK</name>
    <name evidence="3" type="ORF">SNAT2548_LOCUS21257</name>
</gene>
<dbReference type="PANTHER" id="PTHR48043:SF145">
    <property type="entry name" value="FI06409P-RELATED"/>
    <property type="match status" value="1"/>
</dbReference>
<accession>A0A812QDM5</accession>
<dbReference type="Gene3D" id="3.40.50.2000">
    <property type="entry name" value="Glycogen Phosphorylase B"/>
    <property type="match status" value="3"/>
</dbReference>
<keyword evidence="4" id="KW-1185">Reference proteome</keyword>
<dbReference type="GO" id="GO:0008194">
    <property type="term" value="F:UDP-glycosyltransferase activity"/>
    <property type="evidence" value="ECO:0007669"/>
    <property type="project" value="InterPro"/>
</dbReference>
<comment type="caution">
    <text evidence="3">The sequence shown here is derived from an EMBL/GenBank/DDBJ whole genome shotgun (WGS) entry which is preliminary data.</text>
</comment>
<dbReference type="PANTHER" id="PTHR48043">
    <property type="entry name" value="EG:EG0003.4 PROTEIN-RELATED"/>
    <property type="match status" value="1"/>
</dbReference>
<dbReference type="EMBL" id="CAJNDS010002244">
    <property type="protein sequence ID" value="CAE7389993.1"/>
    <property type="molecule type" value="Genomic_DNA"/>
</dbReference>
<protein>
    <submittedName>
        <fullName evidence="3">YojK protein</fullName>
    </submittedName>
</protein>
<organism evidence="3 4">
    <name type="scientific">Symbiodinium natans</name>
    <dbReference type="NCBI Taxonomy" id="878477"/>
    <lineage>
        <taxon>Eukaryota</taxon>
        <taxon>Sar</taxon>
        <taxon>Alveolata</taxon>
        <taxon>Dinophyceae</taxon>
        <taxon>Suessiales</taxon>
        <taxon>Symbiodiniaceae</taxon>
        <taxon>Symbiodinium</taxon>
    </lineage>
</organism>
<keyword evidence="2" id="KW-0808">Transferase</keyword>
<evidence type="ECO:0000313" key="4">
    <source>
        <dbReference type="Proteomes" id="UP000604046"/>
    </source>
</evidence>
<keyword evidence="1" id="KW-0328">Glycosyltransferase</keyword>
<proteinExistence type="predicted"/>